<dbReference type="OrthoDB" id="843225at2759"/>
<reference evidence="2 3" key="1">
    <citation type="submission" date="2019-01" db="EMBL/GenBank/DDBJ databases">
        <title>A draft genome assembly of the solar-powered sea slug Elysia chlorotica.</title>
        <authorList>
            <person name="Cai H."/>
            <person name="Li Q."/>
            <person name="Fang X."/>
            <person name="Li J."/>
            <person name="Curtis N.E."/>
            <person name="Altenburger A."/>
            <person name="Shibata T."/>
            <person name="Feng M."/>
            <person name="Maeda T."/>
            <person name="Schwartz J.A."/>
            <person name="Shigenobu S."/>
            <person name="Lundholm N."/>
            <person name="Nishiyama T."/>
            <person name="Yang H."/>
            <person name="Hasebe M."/>
            <person name="Li S."/>
            <person name="Pierce S.K."/>
            <person name="Wang J."/>
        </authorList>
    </citation>
    <scope>NUCLEOTIDE SEQUENCE [LARGE SCALE GENOMIC DNA]</scope>
    <source>
        <strain evidence="2">EC2010</strain>
        <tissue evidence="2">Whole organism of an adult</tissue>
    </source>
</reference>
<dbReference type="AlphaFoldDB" id="A0A433SNG2"/>
<sequence>MASAARKIMIAMDGSKHAEHVFDWYVKYFYRDNDFVVVIYCTEHGALLSTPVPCSDPTFISKLATEEEVEITKLLKHYQNKFYEAKQQHPNMKGSVQRLAGRKPGPLIVDQAHDQNIDLILTGARGMSTLRRTVTGSVSTYIMQNSRVPVLIVRLVE</sequence>
<gene>
    <name evidence="2" type="ORF">EGW08_021506</name>
</gene>
<evidence type="ECO:0000313" key="2">
    <source>
        <dbReference type="EMBL" id="RUS70728.1"/>
    </source>
</evidence>
<dbReference type="SUPFAM" id="SSF52402">
    <property type="entry name" value="Adenine nucleotide alpha hydrolases-like"/>
    <property type="match status" value="1"/>
</dbReference>
<dbReference type="InterPro" id="IPR014729">
    <property type="entry name" value="Rossmann-like_a/b/a_fold"/>
</dbReference>
<dbReference type="InterPro" id="IPR006016">
    <property type="entry name" value="UspA"/>
</dbReference>
<dbReference type="PANTHER" id="PTHR46989">
    <property type="entry name" value="USP DOMAIN-CONTAINING PROTEIN"/>
    <property type="match status" value="1"/>
</dbReference>
<feature type="domain" description="UspA" evidence="1">
    <location>
        <begin position="6"/>
        <end position="154"/>
    </location>
</feature>
<dbReference type="Proteomes" id="UP000271974">
    <property type="component" value="Unassembled WGS sequence"/>
</dbReference>
<evidence type="ECO:0000259" key="1">
    <source>
        <dbReference type="Pfam" id="PF00582"/>
    </source>
</evidence>
<dbReference type="CDD" id="cd23659">
    <property type="entry name" value="USP_At3g01520-like"/>
    <property type="match status" value="1"/>
</dbReference>
<accession>A0A433SNG2</accession>
<dbReference type="InterPro" id="IPR006015">
    <property type="entry name" value="Universal_stress_UspA"/>
</dbReference>
<dbReference type="PANTHER" id="PTHR46989:SF3">
    <property type="entry name" value="USPA DOMAIN-CONTAINING PROTEIN"/>
    <property type="match status" value="1"/>
</dbReference>
<dbReference type="EMBL" id="RQTK01001344">
    <property type="protein sequence ID" value="RUS70728.1"/>
    <property type="molecule type" value="Genomic_DNA"/>
</dbReference>
<protein>
    <recommendedName>
        <fullName evidence="1">UspA domain-containing protein</fullName>
    </recommendedName>
</protein>
<dbReference type="Pfam" id="PF00582">
    <property type="entry name" value="Usp"/>
    <property type="match status" value="1"/>
</dbReference>
<comment type="caution">
    <text evidence="2">The sequence shown here is derived from an EMBL/GenBank/DDBJ whole genome shotgun (WGS) entry which is preliminary data.</text>
</comment>
<name>A0A433SNG2_ELYCH</name>
<organism evidence="2 3">
    <name type="scientific">Elysia chlorotica</name>
    <name type="common">Eastern emerald elysia</name>
    <name type="synonym">Sea slug</name>
    <dbReference type="NCBI Taxonomy" id="188477"/>
    <lineage>
        <taxon>Eukaryota</taxon>
        <taxon>Metazoa</taxon>
        <taxon>Spiralia</taxon>
        <taxon>Lophotrochozoa</taxon>
        <taxon>Mollusca</taxon>
        <taxon>Gastropoda</taxon>
        <taxon>Heterobranchia</taxon>
        <taxon>Euthyneura</taxon>
        <taxon>Panpulmonata</taxon>
        <taxon>Sacoglossa</taxon>
        <taxon>Placobranchoidea</taxon>
        <taxon>Plakobranchidae</taxon>
        <taxon>Elysia</taxon>
    </lineage>
</organism>
<proteinExistence type="predicted"/>
<dbReference type="PRINTS" id="PR01438">
    <property type="entry name" value="UNVRSLSTRESS"/>
</dbReference>
<keyword evidence="3" id="KW-1185">Reference proteome</keyword>
<dbReference type="Gene3D" id="3.40.50.620">
    <property type="entry name" value="HUPs"/>
    <property type="match status" value="1"/>
</dbReference>
<evidence type="ECO:0000313" key="3">
    <source>
        <dbReference type="Proteomes" id="UP000271974"/>
    </source>
</evidence>